<dbReference type="SUPFAM" id="SSF52283">
    <property type="entry name" value="Formate/glycerate dehydrogenase catalytic domain-like"/>
    <property type="match status" value="1"/>
</dbReference>
<evidence type="ECO:0000256" key="3">
    <source>
        <dbReference type="ARBA" id="ARBA00023027"/>
    </source>
</evidence>
<evidence type="ECO:0000259" key="6">
    <source>
        <dbReference type="Pfam" id="PF00389"/>
    </source>
</evidence>
<feature type="domain" description="D-isomer specific 2-hydroxyacid dehydrogenase catalytic" evidence="6">
    <location>
        <begin position="8"/>
        <end position="316"/>
    </location>
</feature>
<dbReference type="PROSITE" id="PS00670">
    <property type="entry name" value="D_2_HYDROXYACID_DH_2"/>
    <property type="match status" value="1"/>
</dbReference>
<evidence type="ECO:0000256" key="1">
    <source>
        <dbReference type="ARBA" id="ARBA00005854"/>
    </source>
</evidence>
<dbReference type="Pfam" id="PF00389">
    <property type="entry name" value="2-Hacid_dh"/>
    <property type="match status" value="1"/>
</dbReference>
<dbReference type="Proteomes" id="UP000461670">
    <property type="component" value="Unassembled WGS sequence"/>
</dbReference>
<feature type="compositionally biased region" description="Basic and acidic residues" evidence="5">
    <location>
        <begin position="314"/>
        <end position="325"/>
    </location>
</feature>
<dbReference type="InterPro" id="IPR006140">
    <property type="entry name" value="D-isomer_DH_NAD-bd"/>
</dbReference>
<evidence type="ECO:0000313" key="9">
    <source>
        <dbReference type="Proteomes" id="UP000461670"/>
    </source>
</evidence>
<accession>A0A7V8FNA2</accession>
<protein>
    <submittedName>
        <fullName evidence="8">Hydroxypyruvate reductase</fullName>
    </submittedName>
</protein>
<dbReference type="FunFam" id="3.40.50.720:FF:000203">
    <property type="entry name" value="D-3-phosphoglycerate dehydrogenase (SerA)"/>
    <property type="match status" value="1"/>
</dbReference>
<dbReference type="GO" id="GO:0016616">
    <property type="term" value="F:oxidoreductase activity, acting on the CH-OH group of donors, NAD or NADP as acceptor"/>
    <property type="evidence" value="ECO:0007669"/>
    <property type="project" value="InterPro"/>
</dbReference>
<dbReference type="Gene3D" id="3.40.50.720">
    <property type="entry name" value="NAD(P)-binding Rossmann-like Domain"/>
    <property type="match status" value="2"/>
</dbReference>
<evidence type="ECO:0000256" key="2">
    <source>
        <dbReference type="ARBA" id="ARBA00023002"/>
    </source>
</evidence>
<dbReference type="PANTHER" id="PTHR42789">
    <property type="entry name" value="D-ISOMER SPECIFIC 2-HYDROXYACID DEHYDROGENASE FAMILY PROTEIN (AFU_ORTHOLOGUE AFUA_6G10090)"/>
    <property type="match status" value="1"/>
</dbReference>
<sequence>MSGAPVCVIAQPIHPVGAELLRQAGVEVRQAASPALDSLASALADADAVIVRDRLPASLMDRAPRLAVIANHGTGTDKIDVAHAHRLGIPVAYTPEANVRAVAEHALTLMLAAAHQAVAADTATRAGRWRFKYEQPMFSLYGKTLGIAGFGRTGRLVGEMAARGLGMQVLVWSPSADPAQIRGAGARPVGTLAELLAAADVLSLHRPYRCDTHHMLDAAALRCMKPGAIVVNTSRGGLIDEAALVQALRSGALFGAGLDVFEHEPLPAGSALAGLPNVVLTPHVAGSSQEALHATATQCARQVMAALRGQRPDHLVDPSRWDARRAPHRPLAIEPESLP</sequence>
<keyword evidence="2 4" id="KW-0560">Oxidoreductase</keyword>
<dbReference type="PROSITE" id="PS00671">
    <property type="entry name" value="D_2_HYDROXYACID_DH_3"/>
    <property type="match status" value="1"/>
</dbReference>
<keyword evidence="3" id="KW-0520">NAD</keyword>
<dbReference type="InterPro" id="IPR050857">
    <property type="entry name" value="D-2-hydroxyacid_DH"/>
</dbReference>
<dbReference type="InterPro" id="IPR036291">
    <property type="entry name" value="NAD(P)-bd_dom_sf"/>
</dbReference>
<feature type="region of interest" description="Disordered" evidence="5">
    <location>
        <begin position="314"/>
        <end position="339"/>
    </location>
</feature>
<evidence type="ECO:0000256" key="5">
    <source>
        <dbReference type="SAM" id="MobiDB-lite"/>
    </source>
</evidence>
<dbReference type="PANTHER" id="PTHR42789:SF1">
    <property type="entry name" value="D-ISOMER SPECIFIC 2-HYDROXYACID DEHYDROGENASE FAMILY PROTEIN (AFU_ORTHOLOGUE AFUA_6G10090)"/>
    <property type="match status" value="1"/>
</dbReference>
<dbReference type="GO" id="GO:0051287">
    <property type="term" value="F:NAD binding"/>
    <property type="evidence" value="ECO:0007669"/>
    <property type="project" value="InterPro"/>
</dbReference>
<dbReference type="InterPro" id="IPR006139">
    <property type="entry name" value="D-isomer_2_OHA_DH_cat_dom"/>
</dbReference>
<evidence type="ECO:0000256" key="4">
    <source>
        <dbReference type="RuleBase" id="RU003719"/>
    </source>
</evidence>
<comment type="caution">
    <text evidence="8">The sequence shown here is derived from an EMBL/GenBank/DDBJ whole genome shotgun (WGS) entry which is preliminary data.</text>
</comment>
<feature type="domain" description="D-isomer specific 2-hydroxyacid dehydrogenase NAD-binding" evidence="7">
    <location>
        <begin position="107"/>
        <end position="285"/>
    </location>
</feature>
<dbReference type="EMBL" id="WNDQ01000032">
    <property type="protein sequence ID" value="KAF1020674.1"/>
    <property type="molecule type" value="Genomic_DNA"/>
</dbReference>
<dbReference type="CDD" id="cd12173">
    <property type="entry name" value="PGDH_4"/>
    <property type="match status" value="1"/>
</dbReference>
<dbReference type="InterPro" id="IPR029753">
    <property type="entry name" value="D-isomer_DH_CS"/>
</dbReference>
<comment type="similarity">
    <text evidence="1 4">Belongs to the D-isomer specific 2-hydroxyacid dehydrogenase family.</text>
</comment>
<keyword evidence="8" id="KW-0670">Pyruvate</keyword>
<evidence type="ECO:0000313" key="8">
    <source>
        <dbReference type="EMBL" id="KAF1020674.1"/>
    </source>
</evidence>
<proteinExistence type="inferred from homology"/>
<dbReference type="AlphaFoldDB" id="A0A7V8FNA2"/>
<dbReference type="Pfam" id="PF02826">
    <property type="entry name" value="2-Hacid_dh_C"/>
    <property type="match status" value="1"/>
</dbReference>
<organism evidence="8 9">
    <name type="scientific">Paracidovorax wautersii</name>
    <dbReference type="NCBI Taxonomy" id="1177982"/>
    <lineage>
        <taxon>Bacteria</taxon>
        <taxon>Pseudomonadati</taxon>
        <taxon>Pseudomonadota</taxon>
        <taxon>Betaproteobacteria</taxon>
        <taxon>Burkholderiales</taxon>
        <taxon>Comamonadaceae</taxon>
        <taxon>Paracidovorax</taxon>
    </lineage>
</organism>
<gene>
    <name evidence="8" type="ORF">GAK30_02378</name>
</gene>
<reference evidence="9" key="1">
    <citation type="journal article" date="2020" name="MBio">
        <title>Horizontal gene transfer to a defensive symbiont with a reduced genome amongst a multipartite beetle microbiome.</title>
        <authorList>
            <person name="Waterworth S.C."/>
            <person name="Florez L.V."/>
            <person name="Rees E.R."/>
            <person name="Hertweck C."/>
            <person name="Kaltenpoth M."/>
            <person name="Kwan J.C."/>
        </authorList>
    </citation>
    <scope>NUCLEOTIDE SEQUENCE [LARGE SCALE GENOMIC DNA]</scope>
</reference>
<name>A0A7V8FNA2_9BURK</name>
<dbReference type="SUPFAM" id="SSF51735">
    <property type="entry name" value="NAD(P)-binding Rossmann-fold domains"/>
    <property type="match status" value="1"/>
</dbReference>
<evidence type="ECO:0000259" key="7">
    <source>
        <dbReference type="Pfam" id="PF02826"/>
    </source>
</evidence>